<dbReference type="Ensembl" id="ENSPKIT00000041754.1">
    <property type="protein sequence ID" value="ENSPKIP00000017245.1"/>
    <property type="gene ID" value="ENSPKIG00000003251.1"/>
</dbReference>
<dbReference type="PROSITE" id="PS50994">
    <property type="entry name" value="INTEGRASE"/>
    <property type="match status" value="1"/>
</dbReference>
<dbReference type="FunFam" id="3.30.420.10:FF:000032">
    <property type="entry name" value="Retrovirus-related Pol polyprotein from transposon 297-like Protein"/>
    <property type="match status" value="1"/>
</dbReference>
<dbReference type="Gene3D" id="1.10.340.70">
    <property type="match status" value="1"/>
</dbReference>
<evidence type="ECO:0000313" key="4">
    <source>
        <dbReference type="Proteomes" id="UP000261540"/>
    </source>
</evidence>
<dbReference type="PANTHER" id="PTHR37984:SF15">
    <property type="entry name" value="INTEGRASE CATALYTIC DOMAIN-CONTAINING PROTEIN"/>
    <property type="match status" value="1"/>
</dbReference>
<proteinExistence type="predicted"/>
<reference evidence="3" key="2">
    <citation type="submission" date="2025-09" db="UniProtKB">
        <authorList>
            <consortium name="Ensembl"/>
        </authorList>
    </citation>
    <scope>IDENTIFICATION</scope>
</reference>
<dbReference type="InterPro" id="IPR041588">
    <property type="entry name" value="Integrase_H2C2"/>
</dbReference>
<protein>
    <recommendedName>
        <fullName evidence="1">Gypsy retrotransposon integrase-like protein 1</fullName>
    </recommendedName>
</protein>
<dbReference type="GeneTree" id="ENSGT00940000176279"/>
<dbReference type="InterPro" id="IPR012337">
    <property type="entry name" value="RNaseH-like_sf"/>
</dbReference>
<dbReference type="GO" id="GO:0015074">
    <property type="term" value="P:DNA integration"/>
    <property type="evidence" value="ECO:0007669"/>
    <property type="project" value="InterPro"/>
</dbReference>
<dbReference type="InterPro" id="IPR050951">
    <property type="entry name" value="Retrovirus_Pol_polyprotein"/>
</dbReference>
<dbReference type="InterPro" id="IPR001584">
    <property type="entry name" value="Integrase_cat-core"/>
</dbReference>
<dbReference type="Proteomes" id="UP000261540">
    <property type="component" value="Unplaced"/>
</dbReference>
<dbReference type="STRING" id="1676925.ENSPKIP00000017245"/>
<dbReference type="FunFam" id="1.10.340.70:FF:000001">
    <property type="entry name" value="Retrovirus-related Pol polyprotein from transposon gypsy-like Protein"/>
    <property type="match status" value="1"/>
</dbReference>
<dbReference type="Gene3D" id="3.30.420.10">
    <property type="entry name" value="Ribonuclease H-like superfamily/Ribonuclease H"/>
    <property type="match status" value="1"/>
</dbReference>
<reference evidence="3" key="1">
    <citation type="submission" date="2025-08" db="UniProtKB">
        <authorList>
            <consortium name="Ensembl"/>
        </authorList>
    </citation>
    <scope>IDENTIFICATION</scope>
</reference>
<evidence type="ECO:0000259" key="2">
    <source>
        <dbReference type="PROSITE" id="PS50994"/>
    </source>
</evidence>
<dbReference type="GO" id="GO:0003676">
    <property type="term" value="F:nucleic acid binding"/>
    <property type="evidence" value="ECO:0007669"/>
    <property type="project" value="InterPro"/>
</dbReference>
<sequence>MRALEYLRSARRLNARQARWSMFFNRFHFSITYRPGSKNGKPDALSRQHEAGEVEERTSRILPTACFVGAVTWGIEEAVRAVQPLIKAPEGCPSAYLFVPEFLRSRVLQWGHSSLLACHPGVHRTRALIGQRFWWPSMLQDIRRFVAACETCARNKNPSQAPTGFLLPLPIPRRPWSHLAVDFVTGLPPSRGYTGVLTVVDRFSKAAHFIPIPGLPSAKGTAQLLIDHVFRLHGLPVDIVSDRGPQSVSRFWREFCRLLGATASLSSGFHPQSNGQTEWLNQDLERMLRCLASHTPTTWSSYLSWAEYAHNSLPVPSTGLSPFHSCLGYQPPLFPSLETEVTVPSVHQFLHRCHRTWRIARTSLLRSRARMERYANRRRSRAPSLRVGQRKA</sequence>
<feature type="domain" description="Integrase catalytic" evidence="2">
    <location>
        <begin position="171"/>
        <end position="339"/>
    </location>
</feature>
<dbReference type="InterPro" id="IPR036397">
    <property type="entry name" value="RNaseH_sf"/>
</dbReference>
<dbReference type="Pfam" id="PF17921">
    <property type="entry name" value="Integrase_H2C2"/>
    <property type="match status" value="1"/>
</dbReference>
<evidence type="ECO:0000256" key="1">
    <source>
        <dbReference type="ARBA" id="ARBA00039658"/>
    </source>
</evidence>
<dbReference type="Pfam" id="PF00665">
    <property type="entry name" value="rve"/>
    <property type="match status" value="1"/>
</dbReference>
<dbReference type="PANTHER" id="PTHR37984">
    <property type="entry name" value="PROTEIN CBG26694"/>
    <property type="match status" value="1"/>
</dbReference>
<evidence type="ECO:0000313" key="3">
    <source>
        <dbReference type="Ensembl" id="ENSPKIP00000017245.1"/>
    </source>
</evidence>
<organism evidence="3 4">
    <name type="scientific">Paramormyrops kingsleyae</name>
    <dbReference type="NCBI Taxonomy" id="1676925"/>
    <lineage>
        <taxon>Eukaryota</taxon>
        <taxon>Metazoa</taxon>
        <taxon>Chordata</taxon>
        <taxon>Craniata</taxon>
        <taxon>Vertebrata</taxon>
        <taxon>Euteleostomi</taxon>
        <taxon>Actinopterygii</taxon>
        <taxon>Neopterygii</taxon>
        <taxon>Teleostei</taxon>
        <taxon>Osteoglossocephala</taxon>
        <taxon>Osteoglossomorpha</taxon>
        <taxon>Osteoglossiformes</taxon>
        <taxon>Mormyridae</taxon>
        <taxon>Paramormyrops</taxon>
    </lineage>
</organism>
<name>A0A3B3RH98_9TELE</name>
<dbReference type="AlphaFoldDB" id="A0A3B3RH98"/>
<dbReference type="SUPFAM" id="SSF53098">
    <property type="entry name" value="Ribonuclease H-like"/>
    <property type="match status" value="1"/>
</dbReference>
<keyword evidence="4" id="KW-1185">Reference proteome</keyword>
<accession>A0A3B3RH98</accession>